<dbReference type="Pfam" id="PF14014">
    <property type="entry name" value="DUF4230"/>
    <property type="match status" value="1"/>
</dbReference>
<evidence type="ECO:0000313" key="2">
    <source>
        <dbReference type="EMBL" id="QNN68012.1"/>
    </source>
</evidence>
<evidence type="ECO:0000256" key="1">
    <source>
        <dbReference type="SAM" id="Phobius"/>
    </source>
</evidence>
<keyword evidence="3" id="KW-1185">Reference proteome</keyword>
<protein>
    <submittedName>
        <fullName evidence="2">DUF4230 domain-containing protein</fullName>
    </submittedName>
</protein>
<dbReference type="AlphaFoldDB" id="A0A7G9SJI7"/>
<keyword evidence="1" id="KW-1133">Transmembrane helix</keyword>
<name>A0A7G9SJI7_9SPHN</name>
<feature type="transmembrane region" description="Helical" evidence="1">
    <location>
        <begin position="17"/>
        <end position="38"/>
    </location>
</feature>
<proteinExistence type="predicted"/>
<keyword evidence="1" id="KW-0472">Membrane</keyword>
<organism evidence="2 3">
    <name type="scientific">Sphingomonas lutea</name>
    <dbReference type="NCBI Taxonomy" id="1045317"/>
    <lineage>
        <taxon>Bacteria</taxon>
        <taxon>Pseudomonadati</taxon>
        <taxon>Pseudomonadota</taxon>
        <taxon>Alphaproteobacteria</taxon>
        <taxon>Sphingomonadales</taxon>
        <taxon>Sphingomonadaceae</taxon>
        <taxon>Sphingomonas</taxon>
    </lineage>
</organism>
<dbReference type="EMBL" id="CP060718">
    <property type="protein sequence ID" value="QNN68012.1"/>
    <property type="molecule type" value="Genomic_DNA"/>
</dbReference>
<keyword evidence="1" id="KW-0812">Transmembrane</keyword>
<sequence>MDPKLDEAEIRAIRRPVVLGTIAVLVLVALAGLVFALARLTESAVGGPTPETIATASLESMRAQNRLNVFAARYVSVTSSRVSRFGLSSERTLILPGDVRYELDLSKLQPSDVTWDAASKTLNVKLPEIEIAGPDVDLAQAREYGEGGVLSVLTNNDQQLDRANRAAAVADLRKQASAATPMSLAREAARRAVERSFAMPLQAAGFAEAKVVARFPTDGTRDGERITASVPYEQAIEQARQRRAQEGRQ</sequence>
<dbReference type="RefSeq" id="WP_187539124.1">
    <property type="nucleotide sequence ID" value="NZ_BAABJT010000001.1"/>
</dbReference>
<evidence type="ECO:0000313" key="3">
    <source>
        <dbReference type="Proteomes" id="UP000515971"/>
    </source>
</evidence>
<dbReference type="InterPro" id="IPR025324">
    <property type="entry name" value="DUF4230"/>
</dbReference>
<dbReference type="KEGG" id="slut:H9L13_03615"/>
<accession>A0A7G9SJI7</accession>
<dbReference type="Proteomes" id="UP000515971">
    <property type="component" value="Chromosome"/>
</dbReference>
<gene>
    <name evidence="2" type="ORF">H9L13_03615</name>
</gene>
<reference evidence="2 3" key="1">
    <citation type="submission" date="2020-08" db="EMBL/GenBank/DDBJ databases">
        <title>Genome sequence of Sphingomonas lutea KCTC 23642T.</title>
        <authorList>
            <person name="Hyun D.-W."/>
            <person name="Bae J.-W."/>
        </authorList>
    </citation>
    <scope>NUCLEOTIDE SEQUENCE [LARGE SCALE GENOMIC DNA]</scope>
    <source>
        <strain evidence="2 3">KCTC 23642</strain>
    </source>
</reference>